<organism evidence="3 4">
    <name type="scientific">Paramuricea clavata</name>
    <name type="common">Red gorgonian</name>
    <name type="synonym">Violescent sea-whip</name>
    <dbReference type="NCBI Taxonomy" id="317549"/>
    <lineage>
        <taxon>Eukaryota</taxon>
        <taxon>Metazoa</taxon>
        <taxon>Cnidaria</taxon>
        <taxon>Anthozoa</taxon>
        <taxon>Octocorallia</taxon>
        <taxon>Malacalcyonacea</taxon>
        <taxon>Plexauridae</taxon>
        <taxon>Paramuricea</taxon>
    </lineage>
</organism>
<proteinExistence type="predicted"/>
<dbReference type="Proteomes" id="UP001152795">
    <property type="component" value="Unassembled WGS sequence"/>
</dbReference>
<feature type="compositionally biased region" description="Basic and acidic residues" evidence="2">
    <location>
        <begin position="823"/>
        <end position="843"/>
    </location>
</feature>
<evidence type="ECO:0000256" key="1">
    <source>
        <dbReference type="SAM" id="Coils"/>
    </source>
</evidence>
<dbReference type="PANTHER" id="PTHR47331">
    <property type="entry name" value="PHD-TYPE DOMAIN-CONTAINING PROTEIN"/>
    <property type="match status" value="1"/>
</dbReference>
<dbReference type="OrthoDB" id="9885925at2759"/>
<evidence type="ECO:0000256" key="2">
    <source>
        <dbReference type="SAM" id="MobiDB-lite"/>
    </source>
</evidence>
<protein>
    <submittedName>
        <fullName evidence="3">Uncharacterized protein</fullName>
    </submittedName>
</protein>
<dbReference type="InterPro" id="IPR005312">
    <property type="entry name" value="DUF1759"/>
</dbReference>
<dbReference type="PANTHER" id="PTHR47331:SF1">
    <property type="entry name" value="GAG-LIKE PROTEIN"/>
    <property type="match status" value="1"/>
</dbReference>
<keyword evidence="4" id="KW-1185">Reference proteome</keyword>
<keyword evidence="1" id="KW-0175">Coiled coil</keyword>
<comment type="caution">
    <text evidence="3">The sequence shown here is derived from an EMBL/GenBank/DDBJ whole genome shotgun (WGS) entry which is preliminary data.</text>
</comment>
<feature type="compositionally biased region" description="Acidic residues" evidence="2">
    <location>
        <begin position="141"/>
        <end position="150"/>
    </location>
</feature>
<feature type="region of interest" description="Disordered" evidence="2">
    <location>
        <begin position="1"/>
        <end position="22"/>
    </location>
</feature>
<gene>
    <name evidence="3" type="ORF">PACLA_8A001182</name>
</gene>
<sequence length="1331" mass="155222">MGSRRDNDGRLNMDAVRDEREDVSTQYTAEWLSNVQMPPKAHSVVQDIDEPHSPRVSRSAPALSVRSRQSNAGISRSKLQLQLRQLKEKQQLDREARYLELEMQRQELELERKRRFAEIAERKELQEMEAKLAHAKLLEQFEVDSDDQLSDDGNRELNMTSHDHEGNGPYDDAERRDAERRDTERRDAERRDTERRDAGRQDAEQRETERRDTERRDAERQDAEQHETERRDAERRDAERRDAERRDTERRDTERRDAERQDAEQRETERRDAERRDAERRDTERRDAEQRETERRDADVEMRNAEMRKDEMRSEEMRNAEMRKVEMRNVEMRNVEIRSVEMRNVKMRNNVKRNVEMRNVEMRNVKRNVEMRNVEMRNVEMRRCGKMREEAERRETESRELYRRDELFSHARYNAEQFRMPYGTYNNTFMNPQVPTTQMYQRGYTTDQQTQLVHPNFVPTMYQDAVQSSCPQYGNVYSHNRQFQHPTSDSQQMFEQQQQALRLMATTIGSTISKGFVMPKREYMSFDGNPLDYPSFTTNFKTNVEDVESDPNVRRTYLIQLCTGKAKEAISGSVMLPPEEGYKKAKSILHEMFGQAHIVAASHIDRVTKGSIIRENESEKLMQLARDMENCGMNLNKLGYQSDINSRHNISAIVLRLPKYLRSDWAKEANKLRDQRSEPDFAALTKFVVNKAKLANTEYGRLVNVKMDWERNKTKSYGKQQRNVSAYQVSNISSNEEQDGKRNITMKLKCIFCSKEGHSLGRCYMFQEKSYAERKKFVSEKGLCNLCLAKGHFASKCQKGRKCFIAGCGRRHHPLLHSTESNQSKREEDSTKVDKDKDQESPAKPKGLNAQNGHCGTADIAKRQVCLRVIPVKVSSRDNSREKITYAIRDEGSNTTLVKESLVNELGLEGQPLDFKLTTMNKVSQESGKSHFLYVQGLGQKDCLEIPNALSIKDLSVARSCIPTKGDISKWSHLNDVHIPELKNPEVTLLIGTDVPEAHWKMEERRGRKKEPYAIRTPLGWSVAGPMGTTSESEFSAFFVREEDEFLGRMVEKMFEMDFSESTYGQSLGMSLEDKKALSIMKESLKVVDNHYQLDLPFRDKLGFPNNRGLAERRLHSLKARLKKDADLHEKYKKGINNNVDKGYASKIHEIEGINVLPDDKLEWKREVEIYETQTEEIKPLDTFIQHYSCWYRLQKGIAWLNRFIKYLRVRNSNGASYKNDETQADISTRSRDEVTGAGVGPLTVDDLQNARKQLIRYVQQEAFPDEITRLKRRSSGQSTSKIVWPMAVVEEVFADKDGMVRQVMIRSNGGKFKRHVRELCLVEEAKEVDE</sequence>
<feature type="coiled-coil region" evidence="1">
    <location>
        <begin position="89"/>
        <end position="123"/>
    </location>
</feature>
<feature type="compositionally biased region" description="Basic and acidic residues" evidence="2">
    <location>
        <begin position="161"/>
        <end position="317"/>
    </location>
</feature>
<feature type="region of interest" description="Disordered" evidence="2">
    <location>
        <begin position="40"/>
        <end position="76"/>
    </location>
</feature>
<dbReference type="EMBL" id="CACRXK020000901">
    <property type="protein sequence ID" value="CAB3985673.1"/>
    <property type="molecule type" value="Genomic_DNA"/>
</dbReference>
<name>A0A7D9DHG2_PARCT</name>
<dbReference type="InterPro" id="IPR040676">
    <property type="entry name" value="DUF5641"/>
</dbReference>
<feature type="region of interest" description="Disordered" evidence="2">
    <location>
        <begin position="815"/>
        <end position="854"/>
    </location>
</feature>
<dbReference type="Pfam" id="PF03564">
    <property type="entry name" value="DUF1759"/>
    <property type="match status" value="1"/>
</dbReference>
<dbReference type="Pfam" id="PF18701">
    <property type="entry name" value="DUF5641"/>
    <property type="match status" value="1"/>
</dbReference>
<feature type="region of interest" description="Disordered" evidence="2">
    <location>
        <begin position="141"/>
        <end position="317"/>
    </location>
</feature>
<evidence type="ECO:0000313" key="3">
    <source>
        <dbReference type="EMBL" id="CAB3985673.1"/>
    </source>
</evidence>
<reference evidence="3" key="1">
    <citation type="submission" date="2020-04" db="EMBL/GenBank/DDBJ databases">
        <authorList>
            <person name="Alioto T."/>
            <person name="Alioto T."/>
            <person name="Gomez Garrido J."/>
        </authorList>
    </citation>
    <scope>NUCLEOTIDE SEQUENCE</scope>
    <source>
        <strain evidence="3">A484AB</strain>
    </source>
</reference>
<evidence type="ECO:0000313" key="4">
    <source>
        <dbReference type="Proteomes" id="UP001152795"/>
    </source>
</evidence>
<dbReference type="Gene3D" id="2.160.20.80">
    <property type="entry name" value="E3 ubiquitin-protein ligase SopA"/>
    <property type="match status" value="1"/>
</dbReference>
<accession>A0A7D9DHG2</accession>